<dbReference type="InterPro" id="IPR006076">
    <property type="entry name" value="FAD-dep_OxRdtase"/>
</dbReference>
<dbReference type="InterPro" id="IPR036188">
    <property type="entry name" value="FAD/NAD-bd_sf"/>
</dbReference>
<evidence type="ECO:0000313" key="3">
    <source>
        <dbReference type="EMBL" id="SVD59581.1"/>
    </source>
</evidence>
<dbReference type="SUPFAM" id="SSF51905">
    <property type="entry name" value="FAD/NAD(P)-binding domain"/>
    <property type="match status" value="1"/>
</dbReference>
<evidence type="ECO:0000256" key="1">
    <source>
        <dbReference type="ARBA" id="ARBA00023002"/>
    </source>
</evidence>
<dbReference type="PANTHER" id="PTHR13847:SF287">
    <property type="entry name" value="FAD-DEPENDENT OXIDOREDUCTASE DOMAIN-CONTAINING PROTEIN 1"/>
    <property type="match status" value="1"/>
</dbReference>
<reference evidence="3" key="1">
    <citation type="submission" date="2018-05" db="EMBL/GenBank/DDBJ databases">
        <authorList>
            <person name="Lanie J.A."/>
            <person name="Ng W.-L."/>
            <person name="Kazmierczak K.M."/>
            <person name="Andrzejewski T.M."/>
            <person name="Davidsen T.M."/>
            <person name="Wayne K.J."/>
            <person name="Tettelin H."/>
            <person name="Glass J.I."/>
            <person name="Rusch D."/>
            <person name="Podicherti R."/>
            <person name="Tsui H.-C.T."/>
            <person name="Winkler M.E."/>
        </authorList>
    </citation>
    <scope>NUCLEOTIDE SEQUENCE</scope>
</reference>
<accession>A0A382WNE4</accession>
<protein>
    <recommendedName>
        <fullName evidence="2">FAD dependent oxidoreductase domain-containing protein</fullName>
    </recommendedName>
</protein>
<feature type="domain" description="FAD dependent oxidoreductase" evidence="2">
    <location>
        <begin position="9"/>
        <end position="82"/>
    </location>
</feature>
<dbReference type="AlphaFoldDB" id="A0A382WNE4"/>
<name>A0A382WNE4_9ZZZZ</name>
<organism evidence="3">
    <name type="scientific">marine metagenome</name>
    <dbReference type="NCBI Taxonomy" id="408172"/>
    <lineage>
        <taxon>unclassified sequences</taxon>
        <taxon>metagenomes</taxon>
        <taxon>ecological metagenomes</taxon>
    </lineage>
</organism>
<proteinExistence type="predicted"/>
<gene>
    <name evidence="3" type="ORF">METZ01_LOCUS412435</name>
</gene>
<dbReference type="Gene3D" id="3.50.50.60">
    <property type="entry name" value="FAD/NAD(P)-binding domain"/>
    <property type="match status" value="1"/>
</dbReference>
<dbReference type="GO" id="GO:0016491">
    <property type="term" value="F:oxidoreductase activity"/>
    <property type="evidence" value="ECO:0007669"/>
    <property type="project" value="UniProtKB-KW"/>
</dbReference>
<evidence type="ECO:0000259" key="2">
    <source>
        <dbReference type="Pfam" id="PF01266"/>
    </source>
</evidence>
<dbReference type="PANTHER" id="PTHR13847">
    <property type="entry name" value="SARCOSINE DEHYDROGENASE-RELATED"/>
    <property type="match status" value="1"/>
</dbReference>
<sequence>MSPRRKRADVVIIGGGAVGASVLYHLTKLGLRNVLLLEKGELSSGSTGQSAAIVRQHYSNDVSIKLVKKSLEMFQSFGDEFGDEKVFN</sequence>
<keyword evidence="1" id="KW-0560">Oxidoreductase</keyword>
<dbReference type="Pfam" id="PF01266">
    <property type="entry name" value="DAO"/>
    <property type="match status" value="1"/>
</dbReference>
<dbReference type="GO" id="GO:0005737">
    <property type="term" value="C:cytoplasm"/>
    <property type="evidence" value="ECO:0007669"/>
    <property type="project" value="TreeGrafter"/>
</dbReference>
<dbReference type="EMBL" id="UINC01160757">
    <property type="protein sequence ID" value="SVD59581.1"/>
    <property type="molecule type" value="Genomic_DNA"/>
</dbReference>
<feature type="non-terminal residue" evidence="3">
    <location>
        <position position="88"/>
    </location>
</feature>